<dbReference type="EMBL" id="QTSX02005707">
    <property type="protein sequence ID" value="KAJ9058765.1"/>
    <property type="molecule type" value="Genomic_DNA"/>
</dbReference>
<evidence type="ECO:0000313" key="1">
    <source>
        <dbReference type="EMBL" id="KAJ9058765.1"/>
    </source>
</evidence>
<comment type="caution">
    <text evidence="1">The sequence shown here is derived from an EMBL/GenBank/DDBJ whole genome shotgun (WGS) entry which is preliminary data.</text>
</comment>
<proteinExistence type="predicted"/>
<reference evidence="1" key="1">
    <citation type="submission" date="2022-04" db="EMBL/GenBank/DDBJ databases">
        <title>Genome of the entomopathogenic fungus Entomophthora muscae.</title>
        <authorList>
            <person name="Elya C."/>
            <person name="Lovett B.R."/>
            <person name="Lee E."/>
            <person name="Macias A.M."/>
            <person name="Hajek A.E."/>
            <person name="De Bivort B.L."/>
            <person name="Kasson M.T."/>
            <person name="De Fine Licht H.H."/>
            <person name="Stajich J.E."/>
        </authorList>
    </citation>
    <scope>NUCLEOTIDE SEQUENCE</scope>
    <source>
        <strain evidence="1">Berkeley</strain>
    </source>
</reference>
<evidence type="ECO:0000313" key="2">
    <source>
        <dbReference type="Proteomes" id="UP001165960"/>
    </source>
</evidence>
<protein>
    <submittedName>
        <fullName evidence="1">Uncharacterized protein</fullName>
    </submittedName>
</protein>
<gene>
    <name evidence="1" type="ORF">DSO57_1008841</name>
</gene>
<dbReference type="Proteomes" id="UP001165960">
    <property type="component" value="Unassembled WGS sequence"/>
</dbReference>
<accession>A0ACC2S8Y2</accession>
<keyword evidence="2" id="KW-1185">Reference proteome</keyword>
<organism evidence="1 2">
    <name type="scientific">Entomophthora muscae</name>
    <dbReference type="NCBI Taxonomy" id="34485"/>
    <lineage>
        <taxon>Eukaryota</taxon>
        <taxon>Fungi</taxon>
        <taxon>Fungi incertae sedis</taxon>
        <taxon>Zoopagomycota</taxon>
        <taxon>Entomophthoromycotina</taxon>
        <taxon>Entomophthoromycetes</taxon>
        <taxon>Entomophthorales</taxon>
        <taxon>Entomophthoraceae</taxon>
        <taxon>Entomophthora</taxon>
    </lineage>
</organism>
<sequence>MYFHKAKGAWGAVTSSVDWCEANYVHSPFIAEFFNTLSSLALVFLGEFGVRMNHTTHWKQAMCFRMLSVVGVGSILFHMTLKYHMQMLDELPMLWASALIISLCLEFHYKKLPAWVSPSLYAFTVLATLVTTFASGSVQVGVFRVTFDILGIVSSVIGVMSFSRLPAKSPMRGIGRLGAGVILLATLCWLVDIHRCKELSGLYINPQLHAVWHILVAFGVYHIMLLYVYLHKSKFDPFSSSLHYRWGFIPYLKRSSLIRRK</sequence>
<name>A0ACC2S8Y2_9FUNG</name>